<sequence length="161" mass="18342">MKLYGDAQKEGVVDGKKFSKEFQAEYRKPYLISNCLSCGSTFKDSGSIMSDIKPIRLLVILSEDNKVTMELRRRFPNSLEELINAVNNAFALETKFLAQLEKHSAKLLEVLRSHGGRVKEQATRVLKVLDETVDITIRRECILKSLMIYLGEPVQHLLKNT</sequence>
<organism evidence="1 2">
    <name type="scientific">Ataeniobius toweri</name>
    <dbReference type="NCBI Taxonomy" id="208326"/>
    <lineage>
        <taxon>Eukaryota</taxon>
        <taxon>Metazoa</taxon>
        <taxon>Chordata</taxon>
        <taxon>Craniata</taxon>
        <taxon>Vertebrata</taxon>
        <taxon>Euteleostomi</taxon>
        <taxon>Actinopterygii</taxon>
        <taxon>Neopterygii</taxon>
        <taxon>Teleostei</taxon>
        <taxon>Neoteleostei</taxon>
        <taxon>Acanthomorphata</taxon>
        <taxon>Ovalentaria</taxon>
        <taxon>Atherinomorphae</taxon>
        <taxon>Cyprinodontiformes</taxon>
        <taxon>Goodeidae</taxon>
        <taxon>Ataeniobius</taxon>
    </lineage>
</organism>
<reference evidence="1 2" key="1">
    <citation type="submission" date="2021-07" db="EMBL/GenBank/DDBJ databases">
        <authorList>
            <person name="Palmer J.M."/>
        </authorList>
    </citation>
    <scope>NUCLEOTIDE SEQUENCE [LARGE SCALE GENOMIC DNA]</scope>
    <source>
        <strain evidence="1 2">AT_MEX2019</strain>
        <tissue evidence="1">Muscle</tissue>
    </source>
</reference>
<dbReference type="EMBL" id="JAHUTI010031711">
    <property type="protein sequence ID" value="MED6242790.1"/>
    <property type="molecule type" value="Genomic_DNA"/>
</dbReference>
<proteinExistence type="predicted"/>
<protein>
    <submittedName>
        <fullName evidence="1">Uncharacterized protein</fullName>
    </submittedName>
</protein>
<feature type="non-terminal residue" evidence="1">
    <location>
        <position position="161"/>
    </location>
</feature>
<evidence type="ECO:0000313" key="2">
    <source>
        <dbReference type="Proteomes" id="UP001345963"/>
    </source>
</evidence>
<comment type="caution">
    <text evidence="1">The sequence shown here is derived from an EMBL/GenBank/DDBJ whole genome shotgun (WGS) entry which is preliminary data.</text>
</comment>
<keyword evidence="2" id="KW-1185">Reference proteome</keyword>
<accession>A0ABU7AZI9</accession>
<dbReference type="Proteomes" id="UP001345963">
    <property type="component" value="Unassembled WGS sequence"/>
</dbReference>
<gene>
    <name evidence="1" type="ORF">ATANTOWER_009764</name>
</gene>
<name>A0ABU7AZI9_9TELE</name>
<evidence type="ECO:0000313" key="1">
    <source>
        <dbReference type="EMBL" id="MED6242790.1"/>
    </source>
</evidence>